<dbReference type="AlphaFoldDB" id="A0A4R5U4X4"/>
<evidence type="ECO:0000313" key="2">
    <source>
        <dbReference type="EMBL" id="TDK28653.1"/>
    </source>
</evidence>
<dbReference type="Proteomes" id="UP000294796">
    <property type="component" value="Unassembled WGS sequence"/>
</dbReference>
<organism evidence="2 3">
    <name type="scientific">Luteimonas aestuarii</name>
    <dbReference type="NCBI Taxonomy" id="453837"/>
    <lineage>
        <taxon>Bacteria</taxon>
        <taxon>Pseudomonadati</taxon>
        <taxon>Pseudomonadota</taxon>
        <taxon>Gammaproteobacteria</taxon>
        <taxon>Lysobacterales</taxon>
        <taxon>Lysobacteraceae</taxon>
        <taxon>Luteimonas</taxon>
    </lineage>
</organism>
<dbReference type="EMBL" id="SMTF01000001">
    <property type="protein sequence ID" value="TDK28653.1"/>
    <property type="molecule type" value="Genomic_DNA"/>
</dbReference>
<keyword evidence="3" id="KW-1185">Reference proteome</keyword>
<comment type="caution">
    <text evidence="2">The sequence shown here is derived from an EMBL/GenBank/DDBJ whole genome shotgun (WGS) entry which is preliminary data.</text>
</comment>
<feature type="chain" id="PRO_5020572675" description="Lipoprotein" evidence="1">
    <location>
        <begin position="21"/>
        <end position="124"/>
    </location>
</feature>
<feature type="signal peptide" evidence="1">
    <location>
        <begin position="1"/>
        <end position="20"/>
    </location>
</feature>
<accession>A0A4R5U4X4</accession>
<proteinExistence type="predicted"/>
<reference evidence="2 3" key="1">
    <citation type="submission" date="2019-03" db="EMBL/GenBank/DDBJ databases">
        <title>Luteimonas zhaokaii sp.nov., isolated from the rectal contents of Plateau pika in Yushu, Qinghai Province, China.</title>
        <authorList>
            <person name="Zhang G."/>
        </authorList>
    </citation>
    <scope>NUCLEOTIDE SEQUENCE [LARGE SCALE GENOMIC DNA]</scope>
    <source>
        <strain evidence="2 3">B9</strain>
    </source>
</reference>
<dbReference type="PROSITE" id="PS51257">
    <property type="entry name" value="PROKAR_LIPOPROTEIN"/>
    <property type="match status" value="1"/>
</dbReference>
<keyword evidence="1" id="KW-0732">Signal</keyword>
<name>A0A4R5U4X4_9GAMM</name>
<protein>
    <recommendedName>
        <fullName evidence="4">Lipoprotein</fullName>
    </recommendedName>
</protein>
<dbReference type="RefSeq" id="WP_133320474.1">
    <property type="nucleotide sequence ID" value="NZ_SMTF01000001.1"/>
</dbReference>
<evidence type="ECO:0008006" key="4">
    <source>
        <dbReference type="Google" id="ProtNLM"/>
    </source>
</evidence>
<gene>
    <name evidence="2" type="ORF">E2F46_01940</name>
</gene>
<dbReference type="OrthoDB" id="6647798at2"/>
<evidence type="ECO:0000256" key="1">
    <source>
        <dbReference type="SAM" id="SignalP"/>
    </source>
</evidence>
<evidence type="ECO:0000313" key="3">
    <source>
        <dbReference type="Proteomes" id="UP000294796"/>
    </source>
</evidence>
<sequence length="124" mass="13319">MRTNHLVLAAFAACALTACAPKPHAVKAAYVPQAIYQNMSCNQIAAEAVNVSNRAHDAIGTERRHRHQDQAITAAGLVVFWPALFFTHGHNARSATELAQLKGEIEALEAVSAQKGCGIQFDRA</sequence>